<dbReference type="PANTHER" id="PTHR43135">
    <property type="entry name" value="ALPHA-D-RIBOSE 1-METHYLPHOSPHONATE 5-TRIPHOSPHATE DIPHOSPHATASE"/>
    <property type="match status" value="1"/>
</dbReference>
<reference evidence="3" key="1">
    <citation type="journal article" date="2019" name="Int. J. Syst. Evol. Microbiol.">
        <title>The Global Catalogue of Microorganisms (GCM) 10K type strain sequencing project: providing services to taxonomists for standard genome sequencing and annotation.</title>
        <authorList>
            <consortium name="The Broad Institute Genomics Platform"/>
            <consortium name="The Broad Institute Genome Sequencing Center for Infectious Disease"/>
            <person name="Wu L."/>
            <person name="Ma J."/>
        </authorList>
    </citation>
    <scope>NUCLEOTIDE SEQUENCE [LARGE SCALE GENOMIC DNA]</scope>
    <source>
        <strain evidence="3">CGMCC 4.7466</strain>
    </source>
</reference>
<dbReference type="PANTHER" id="PTHR43135:SF3">
    <property type="entry name" value="ALPHA-D-RIBOSE 1-METHYLPHOSPHONATE 5-TRIPHOSPHATE DIPHOSPHATASE"/>
    <property type="match status" value="1"/>
</dbReference>
<organism evidence="2 3">
    <name type="scientific">Negadavirga shengliensis</name>
    <dbReference type="NCBI Taxonomy" id="1389218"/>
    <lineage>
        <taxon>Bacteria</taxon>
        <taxon>Pseudomonadati</taxon>
        <taxon>Bacteroidota</taxon>
        <taxon>Cytophagia</taxon>
        <taxon>Cytophagales</taxon>
        <taxon>Cyclobacteriaceae</taxon>
        <taxon>Negadavirga</taxon>
    </lineage>
</organism>
<dbReference type="InterPro" id="IPR051781">
    <property type="entry name" value="Metallo-dep_Hydrolase"/>
</dbReference>
<dbReference type="Gene3D" id="3.20.20.140">
    <property type="entry name" value="Metal-dependent hydrolases"/>
    <property type="match status" value="3"/>
</dbReference>
<dbReference type="EMBL" id="JBHSJJ010000017">
    <property type="protein sequence ID" value="MFC4874364.1"/>
    <property type="molecule type" value="Genomic_DNA"/>
</dbReference>
<dbReference type="InterPro" id="IPR011059">
    <property type="entry name" value="Metal-dep_hydrolase_composite"/>
</dbReference>
<evidence type="ECO:0000313" key="2">
    <source>
        <dbReference type="EMBL" id="MFC4874364.1"/>
    </source>
</evidence>
<dbReference type="InterPro" id="IPR032466">
    <property type="entry name" value="Metal_Hydrolase"/>
</dbReference>
<gene>
    <name evidence="2" type="ORF">ACFPFU_21855</name>
</gene>
<name>A0ABV9T6G2_9BACT</name>
<dbReference type="InterPro" id="IPR006680">
    <property type="entry name" value="Amidohydro-rel"/>
</dbReference>
<keyword evidence="3" id="KW-1185">Reference proteome</keyword>
<accession>A0ABV9T6G2</accession>
<comment type="caution">
    <text evidence="2">The sequence shown here is derived from an EMBL/GenBank/DDBJ whole genome shotgun (WGS) entry which is preliminary data.</text>
</comment>
<dbReference type="Proteomes" id="UP001595818">
    <property type="component" value="Unassembled WGS sequence"/>
</dbReference>
<sequence>MNHSPLLLLLFLSVFCCKERESSTDVYSAFTGGTIVDGSGGVPIENGVLLIKEGRVVAIGEMGEVDVPENAFVKDVTGKTIIPGLINAHGHVGDVKGIEGGHYSRDNVIENLSIYARYGVTTVVSLGGDKEEAVSLRHVNDNFPQQRARLYIAGEVVTGQTPEEAVSMVDQNHKMGVDFMKIRVDDNLGTSTKMTEEVYRAVINRSHGLGYKIPTHMYYLEDAKKLLDAGSDLLAHSVRNQEVDDSFIELIKEKQIGYCPTLTRELSTYVYGDTASFFSDPFFLREYDQETIAPLLDPSRQEKTRNSQSAQTYQAQLPVAYANLKILNDAGVPIVFGTDSGVPTRFMGYFEHLEMEMMAEAGLTPMEIIVSATKNAAEYLELEKLGVLAPGFWADFIVLNADPLMDIRNLRELDGIYIGGVEVEQRVSSPAK</sequence>
<protein>
    <submittedName>
        <fullName evidence="2">Amidohydrolase family protein</fullName>
    </submittedName>
</protein>
<dbReference type="RefSeq" id="WP_377068138.1">
    <property type="nucleotide sequence ID" value="NZ_JBHSJJ010000017.1"/>
</dbReference>
<dbReference type="SUPFAM" id="SSF51556">
    <property type="entry name" value="Metallo-dependent hydrolases"/>
    <property type="match status" value="1"/>
</dbReference>
<proteinExistence type="predicted"/>
<feature type="domain" description="Amidohydrolase-related" evidence="1">
    <location>
        <begin position="81"/>
        <end position="421"/>
    </location>
</feature>
<dbReference type="Pfam" id="PF01979">
    <property type="entry name" value="Amidohydro_1"/>
    <property type="match status" value="1"/>
</dbReference>
<dbReference type="Gene3D" id="2.30.40.10">
    <property type="entry name" value="Urease, subunit C, domain 1"/>
    <property type="match status" value="2"/>
</dbReference>
<evidence type="ECO:0000313" key="3">
    <source>
        <dbReference type="Proteomes" id="UP001595818"/>
    </source>
</evidence>
<dbReference type="SUPFAM" id="SSF51338">
    <property type="entry name" value="Composite domain of metallo-dependent hydrolases"/>
    <property type="match status" value="1"/>
</dbReference>
<evidence type="ECO:0000259" key="1">
    <source>
        <dbReference type="Pfam" id="PF01979"/>
    </source>
</evidence>